<protein>
    <submittedName>
        <fullName evidence="1">Uncharacterized protein</fullName>
    </submittedName>
</protein>
<proteinExistence type="predicted"/>
<dbReference type="Proteomes" id="UP000683925">
    <property type="component" value="Unassembled WGS sequence"/>
</dbReference>
<dbReference type="EMBL" id="CAJJDP010000090">
    <property type="protein sequence ID" value="CAD8187908.1"/>
    <property type="molecule type" value="Genomic_DNA"/>
</dbReference>
<evidence type="ECO:0000313" key="2">
    <source>
        <dbReference type="Proteomes" id="UP000683925"/>
    </source>
</evidence>
<name>A0A8S1WC98_PAROT</name>
<gene>
    <name evidence="1" type="ORF">POCTA_138.1.T0910129</name>
</gene>
<dbReference type="OrthoDB" id="301077at2759"/>
<organism evidence="1 2">
    <name type="scientific">Paramecium octaurelia</name>
    <dbReference type="NCBI Taxonomy" id="43137"/>
    <lineage>
        <taxon>Eukaryota</taxon>
        <taxon>Sar</taxon>
        <taxon>Alveolata</taxon>
        <taxon>Ciliophora</taxon>
        <taxon>Intramacronucleata</taxon>
        <taxon>Oligohymenophorea</taxon>
        <taxon>Peniculida</taxon>
        <taxon>Parameciidae</taxon>
        <taxon>Paramecium</taxon>
    </lineage>
</organism>
<accession>A0A8S1WC98</accession>
<reference evidence="1" key="1">
    <citation type="submission" date="2021-01" db="EMBL/GenBank/DDBJ databases">
        <authorList>
            <consortium name="Genoscope - CEA"/>
            <person name="William W."/>
        </authorList>
    </citation>
    <scope>NUCLEOTIDE SEQUENCE</scope>
</reference>
<comment type="caution">
    <text evidence="1">The sequence shown here is derived from an EMBL/GenBank/DDBJ whole genome shotgun (WGS) entry which is preliminary data.</text>
</comment>
<keyword evidence="2" id="KW-1185">Reference proteome</keyword>
<dbReference type="AlphaFoldDB" id="A0A8S1WC98"/>
<sequence length="809" mass="95819">MLQCKLHHRTKAFSQYKAWTKSIYQQKHITTLNIINYYQISMDFVSPVVKKQYSIENILNDATSMLKKNGNRKVILLLDKHFMSYSQNDVASLNIQISRRLLKASQNLLTEYIQRDNISKVDLLLDRSNLYIAVLYINVQKKLKNEKGIAQYEELNSAQIEQKIGLSRLRQRIRQTICVPGNLIKATQLNRLKEKDKIKFYINECWVLLLKHLIIYAKIFKSTNEIPNSLRMMFKVDQFLSIKEFHKRKNLELMKVQIEHYQNSGQLYLQLREFRLSLQQYDLALKILQDLIFTILKKKNTPNVIDDNDLKPVQQYIMKIILILYLESLCYEYLSEYSQMKECIHLSQWLCSEILRLEDEHQLHILIFSRAQDISKYFEVILAECEIRHIIFSSFCDNNKAEMKAISAQIKEDYMQLLNEKFFLKFHHQKLHRQQFYKLNLKSPQSSQPYLLYSVPKGSRTERETTTQQLSKQYQSFTTQDGVEQQQSRKFIQLESETKLLKQNSLSSFSRRTRPTDFSQYCKTEQSDYPKLDQELAGVIVNQLKQEKSFFMLADIQRTCEDEISENQRQQQDYELGKAVLMFKKQFSRNAITEPKETDSLKQLNNQIKTEFQLISGYLEAQEQLKRKKQKQKLFEQMQKPKQKKQTPLRKIFLKHSNTLGFKQIKKKLQHLEEESQLMKLYHLISEKKEGEKEQPKEDQLLRKMIQTNLNAIKVIMDENQKEQETAQSQLRKRRPISVSAQMKPNLNPQSPQLRDVITDLAGSTQYLSTKGQSTKNVTSLVELANLKRKLNSIQIKSPIRYSQLFKKQ</sequence>
<dbReference type="OMA" id="YINECWV"/>
<evidence type="ECO:0000313" key="1">
    <source>
        <dbReference type="EMBL" id="CAD8187908.1"/>
    </source>
</evidence>